<accession>A0A815F027</accession>
<evidence type="ECO:0000313" key="3">
    <source>
        <dbReference type="Proteomes" id="UP000663864"/>
    </source>
</evidence>
<dbReference type="EMBL" id="CAJOBD010002689">
    <property type="protein sequence ID" value="CAF3900906.1"/>
    <property type="molecule type" value="Genomic_DNA"/>
</dbReference>
<gene>
    <name evidence="2" type="ORF">JBS370_LOCUS20871</name>
    <name evidence="1" type="ORF">ZHD862_LOCUS28803</name>
</gene>
<name>A0A815F027_9BILA</name>
<reference evidence="1" key="1">
    <citation type="submission" date="2021-02" db="EMBL/GenBank/DDBJ databases">
        <authorList>
            <person name="Nowell W R."/>
        </authorList>
    </citation>
    <scope>NUCLEOTIDE SEQUENCE</scope>
</reference>
<evidence type="ECO:0000313" key="2">
    <source>
        <dbReference type="EMBL" id="CAF3900906.1"/>
    </source>
</evidence>
<organism evidence="1 3">
    <name type="scientific">Rotaria sordida</name>
    <dbReference type="NCBI Taxonomy" id="392033"/>
    <lineage>
        <taxon>Eukaryota</taxon>
        <taxon>Metazoa</taxon>
        <taxon>Spiralia</taxon>
        <taxon>Gnathifera</taxon>
        <taxon>Rotifera</taxon>
        <taxon>Eurotatoria</taxon>
        <taxon>Bdelloidea</taxon>
        <taxon>Philodinida</taxon>
        <taxon>Philodinidae</taxon>
        <taxon>Rotaria</taxon>
    </lineage>
</organism>
<proteinExistence type="predicted"/>
<sequence length="605" mass="71913">MIEYTIIRGICKILSKQQSENDITVGDFEQRLWLKLNDKTIYGKKLIRKIFENEKLFEHYFHDLLCSFLNENNIRLTSNFVFKIICTNPTRSNKTRFQSLLTNWEEIIQIFQIFELGTSLIHEDSLLKTCTRQFIRIDDQYHVNANNKNDLYTLIFTKEGFAQLEPDNDERHLKNSLNDNRDLFIENSLMNLLKKLQKPKYVRNVESPKQLITKYDLIYHGIRALKNYVVDNLDKFSSHISLIRSITTIFDNQFAAKIIKQIYVNDDAANFDSCNSIHGFIERLTKIIETTEDLVKADKATIQRTILKLESELLKNWLIDHGNQYGDVLTVINHNDTDLWRYSAKIFLYINRRLDLMENIENYHGQISVENGKFKKLEKFFTKLSDQSSKIQLLLVNHLHTNLILPINENDFENILRKDYGFFERNMHEMNEHLENKRHHVRLIGLITWLKYYAQIYAFVLHNDSHEDVMSNIDRFLARDESVFGATFKLFILKQLVHMSKNVTLTDVRDLFIHRNVVWLRPLITRVEPMATNRDLVLPLPLFEGHNEYLIVNEILNNFGNIDEVRTLIKKCRTNQQLAYGFYLWSIQYYCRYLTPNIQQDQRFV</sequence>
<protein>
    <submittedName>
        <fullName evidence="1">Uncharacterized protein</fullName>
    </submittedName>
</protein>
<dbReference type="AlphaFoldDB" id="A0A815F027"/>
<dbReference type="EMBL" id="CAJNOT010002453">
    <property type="protein sequence ID" value="CAF1317029.1"/>
    <property type="molecule type" value="Genomic_DNA"/>
</dbReference>
<dbReference type="Proteomes" id="UP000663864">
    <property type="component" value="Unassembled WGS sequence"/>
</dbReference>
<comment type="caution">
    <text evidence="1">The sequence shown here is derived from an EMBL/GenBank/DDBJ whole genome shotgun (WGS) entry which is preliminary data.</text>
</comment>
<dbReference type="Proteomes" id="UP000663836">
    <property type="component" value="Unassembled WGS sequence"/>
</dbReference>
<evidence type="ECO:0000313" key="1">
    <source>
        <dbReference type="EMBL" id="CAF1317029.1"/>
    </source>
</evidence>